<sequence>MTALFSLNYSALSRAVLATRGSLDFEEAAAQAGLDMVAAFFGVARGEAERHLPTVDPAAFATDAPLRLLDRTPPAPPEETAMRFYLYRDAVTGPFPLSALVGMARSGALWADTPIHPLGGAWMPAGGQPELAPLFVPAPPDL</sequence>
<dbReference type="Proteomes" id="UP000029492">
    <property type="component" value="Chromosome"/>
</dbReference>
<dbReference type="EMBL" id="CP003811">
    <property type="protein sequence ID" value="AIQ90566.1"/>
    <property type="molecule type" value="Genomic_DNA"/>
</dbReference>
<organism evidence="1 2">
    <name type="scientific">Methylobacterium oryzae CBMB20</name>
    <dbReference type="NCBI Taxonomy" id="693986"/>
    <lineage>
        <taxon>Bacteria</taxon>
        <taxon>Pseudomonadati</taxon>
        <taxon>Pseudomonadota</taxon>
        <taxon>Alphaproteobacteria</taxon>
        <taxon>Hyphomicrobiales</taxon>
        <taxon>Methylobacteriaceae</taxon>
        <taxon>Methylobacterium</taxon>
    </lineage>
</organism>
<keyword evidence="2" id="KW-1185">Reference proteome</keyword>
<dbReference type="AlphaFoldDB" id="A0A089NRL1"/>
<evidence type="ECO:0000313" key="1">
    <source>
        <dbReference type="EMBL" id="AIQ90566.1"/>
    </source>
</evidence>
<dbReference type="RefSeq" id="WP_043757630.1">
    <property type="nucleotide sequence ID" value="NZ_CP003811.1"/>
</dbReference>
<dbReference type="KEGG" id="mor:MOC_2811"/>
<gene>
    <name evidence="1" type="ORF">MOC_2811</name>
</gene>
<dbReference type="eggNOG" id="COG0419">
    <property type="taxonomic scope" value="Bacteria"/>
</dbReference>
<dbReference type="STRING" id="693986.MOC_2811"/>
<reference evidence="1 2" key="1">
    <citation type="journal article" date="2014" name="PLoS ONE">
        <title>Genome Information of Methylobacterium oryzae, a Plant-Probiotic Methylotroph in the Phyllosphere.</title>
        <authorList>
            <person name="Kwak M.J."/>
            <person name="Jeong H."/>
            <person name="Madhaiyan M."/>
            <person name="Lee Y."/>
            <person name="Sa T.M."/>
            <person name="Oh T.K."/>
            <person name="Kim J.F."/>
        </authorList>
    </citation>
    <scope>NUCLEOTIDE SEQUENCE [LARGE SCALE GENOMIC DNA]</scope>
    <source>
        <strain evidence="1 2">CBMB20</strain>
    </source>
</reference>
<evidence type="ECO:0000313" key="2">
    <source>
        <dbReference type="Proteomes" id="UP000029492"/>
    </source>
</evidence>
<protein>
    <submittedName>
        <fullName evidence="1">Protein of unassigned function</fullName>
    </submittedName>
</protein>
<name>A0A089NRL1_9HYPH</name>
<accession>A0A089NRL1</accession>
<proteinExistence type="predicted"/>
<dbReference type="HOGENOM" id="CLU_1813561_0_0_5"/>